<accession>A0A098L8L9</accession>
<organism evidence="1 2">
    <name type="scientific">Sporocytophaga myxococcoides</name>
    <dbReference type="NCBI Taxonomy" id="153721"/>
    <lineage>
        <taxon>Bacteria</taxon>
        <taxon>Pseudomonadati</taxon>
        <taxon>Bacteroidota</taxon>
        <taxon>Cytophagia</taxon>
        <taxon>Cytophagales</taxon>
        <taxon>Cytophagaceae</taxon>
        <taxon>Sporocytophaga</taxon>
    </lineage>
</organism>
<reference evidence="1 2" key="1">
    <citation type="submission" date="2014-09" db="EMBL/GenBank/DDBJ databases">
        <title>Sporocytophaga myxococcoides PG-01 genome sequencing.</title>
        <authorList>
            <person name="Liu L."/>
            <person name="Gao P.J."/>
            <person name="Chen G.J."/>
            <person name="Wang L.S."/>
        </authorList>
    </citation>
    <scope>NUCLEOTIDE SEQUENCE [LARGE SCALE GENOMIC DNA]</scope>
    <source>
        <strain evidence="1 2">PG-01</strain>
    </source>
</reference>
<dbReference type="Proteomes" id="UP000030185">
    <property type="component" value="Unassembled WGS sequence"/>
</dbReference>
<keyword evidence="2" id="KW-1185">Reference proteome</keyword>
<sequence>MFPDLTLKTDAFNIDIIFCVNMTVRYIITGSLYMKQGAVKISLSDQPDSNYKFGVQKRIKHSSI</sequence>
<protein>
    <submittedName>
        <fullName evidence="1">Uncharacterized protein</fullName>
    </submittedName>
</protein>
<name>A0A098L8L9_9BACT</name>
<comment type="caution">
    <text evidence="1">The sequence shown here is derived from an EMBL/GenBank/DDBJ whole genome shotgun (WGS) entry which is preliminary data.</text>
</comment>
<gene>
    <name evidence="1" type="ORF">MYP_411</name>
</gene>
<evidence type="ECO:0000313" key="2">
    <source>
        <dbReference type="Proteomes" id="UP000030185"/>
    </source>
</evidence>
<evidence type="ECO:0000313" key="1">
    <source>
        <dbReference type="EMBL" id="GAL83185.1"/>
    </source>
</evidence>
<proteinExistence type="predicted"/>
<dbReference type="EMBL" id="BBLT01000001">
    <property type="protein sequence ID" value="GAL83185.1"/>
    <property type="molecule type" value="Genomic_DNA"/>
</dbReference>
<dbReference type="AlphaFoldDB" id="A0A098L8L9"/>